<keyword evidence="2" id="KW-1185">Reference proteome</keyword>
<dbReference type="RefSeq" id="WP_208078963.1">
    <property type="nucleotide sequence ID" value="NZ_CP071869.1"/>
</dbReference>
<sequence length="162" mass="19160">MKKIVYLYSMKLSFKITFFLLFIFASTFSFGAISLTKYKPNVVVLEQDYTILIKKIKAKINFLKKQRKKFKTAKKWSPVQEKSYLKQLTTLKMNLKKLGYNEGKELTIQQKIIKLQKQLKYINNSRVNKNAKSGWTQKDDSIYEKKASKLIDSIIKLRMIKE</sequence>
<evidence type="ECO:0000313" key="2">
    <source>
        <dbReference type="Proteomes" id="UP000663920"/>
    </source>
</evidence>
<dbReference type="EMBL" id="CP071869">
    <property type="protein sequence ID" value="QTE22947.1"/>
    <property type="molecule type" value="Genomic_DNA"/>
</dbReference>
<name>A0A975CS55_9FLAO</name>
<organism evidence="1 2">
    <name type="scientific">Polaribacter cellanae</name>
    <dbReference type="NCBI Taxonomy" id="2818493"/>
    <lineage>
        <taxon>Bacteria</taxon>
        <taxon>Pseudomonadati</taxon>
        <taxon>Bacteroidota</taxon>
        <taxon>Flavobacteriia</taxon>
        <taxon>Flavobacteriales</taxon>
        <taxon>Flavobacteriaceae</taxon>
    </lineage>
</organism>
<protein>
    <submittedName>
        <fullName evidence="1">Uncharacterized protein</fullName>
    </submittedName>
</protein>
<reference evidence="1 2" key="1">
    <citation type="submission" date="2021-03" db="EMBL/GenBank/DDBJ databases">
        <title>Complete genome of Polaribacter_sp.SM13.</title>
        <authorList>
            <person name="Jeong S.W."/>
            <person name="Bae J.W."/>
        </authorList>
    </citation>
    <scope>NUCLEOTIDE SEQUENCE [LARGE SCALE GENOMIC DNA]</scope>
    <source>
        <strain evidence="1 2">SM13</strain>
    </source>
</reference>
<dbReference type="AlphaFoldDB" id="A0A975CS55"/>
<proteinExistence type="predicted"/>
<accession>A0A975CS55</accession>
<evidence type="ECO:0000313" key="1">
    <source>
        <dbReference type="EMBL" id="QTE22947.1"/>
    </source>
</evidence>
<dbReference type="Proteomes" id="UP000663920">
    <property type="component" value="Chromosome"/>
</dbReference>
<gene>
    <name evidence="1" type="ORF">J3359_01340</name>
</gene>
<dbReference type="KEGG" id="pcea:J3359_01340"/>